<sequence length="439" mass="48541">MATVANPRDGGGGPVAHISSFLSIASTRVSSFLTLKPPSPPRLSLKIETPISLANPPDTAQPDSLSSNPSKIRSRPSPKPGPEFPSGTRISTARGGEPAFVGRVYSIYNGSGTDIIDASSHLHIPFLSKRTPDWLKEMFAATKSDKSGSGSRFFVDLDDAVSYLQDHHIPNGVVGNCDLDSAYEHFKEKPHLVQFVSNERQVKAANKLLKPEARGGNGKKKLDGIPVFTSRNLDLVIKTTNGIKRYTPYFFDKKLLDNILETSVDSYFQSLIATRYTQRLGDDDHNQSDEEVEEMGQSTWDLPETEVLYAVDKVLLGNRWFRKATGIQPKFPYVVDSFERKSAASFLRANKRSSVKISESEFDNAHEKQVQVTIVDISTEEPKSRNASARKVMRGLLEGLEQEDTSGPTWTGSKIDERDPLFVADFEALSAWYSDPKVG</sequence>
<protein>
    <submittedName>
        <fullName evidence="5">Uncharacterized protein</fullName>
    </submittedName>
</protein>
<evidence type="ECO:0000256" key="1">
    <source>
        <dbReference type="ARBA" id="ARBA00004229"/>
    </source>
</evidence>
<dbReference type="Proteomes" id="UP000653305">
    <property type="component" value="Unassembled WGS sequence"/>
</dbReference>
<dbReference type="GO" id="GO:0009507">
    <property type="term" value="C:chloroplast"/>
    <property type="evidence" value="ECO:0007669"/>
    <property type="project" value="UniProtKB-SubCell"/>
</dbReference>
<dbReference type="OrthoDB" id="1926316at2759"/>
<comment type="caution">
    <text evidence="5">The sequence shown here is derived from an EMBL/GenBank/DDBJ whole genome shotgun (WGS) entry which is preliminary data.</text>
</comment>
<evidence type="ECO:0000313" key="6">
    <source>
        <dbReference type="Proteomes" id="UP000653305"/>
    </source>
</evidence>
<dbReference type="PANTHER" id="PTHR35138">
    <property type="entry name" value="OS01G0225300 PROTEIN"/>
    <property type="match status" value="1"/>
</dbReference>
<dbReference type="Pfam" id="PF04278">
    <property type="entry name" value="Tic22"/>
    <property type="match status" value="1"/>
</dbReference>
<keyword evidence="3" id="KW-0934">Plastid</keyword>
<keyword evidence="6" id="KW-1185">Reference proteome</keyword>
<gene>
    <name evidence="5" type="ORF">PHJA_001278500</name>
</gene>
<accession>A0A830C7S4</accession>
<feature type="region of interest" description="Disordered" evidence="4">
    <location>
        <begin position="33"/>
        <end position="95"/>
    </location>
</feature>
<evidence type="ECO:0000256" key="4">
    <source>
        <dbReference type="SAM" id="MobiDB-lite"/>
    </source>
</evidence>
<evidence type="ECO:0000256" key="3">
    <source>
        <dbReference type="ARBA" id="ARBA00022640"/>
    </source>
</evidence>
<organism evidence="5 6">
    <name type="scientific">Phtheirospermum japonicum</name>
    <dbReference type="NCBI Taxonomy" id="374723"/>
    <lineage>
        <taxon>Eukaryota</taxon>
        <taxon>Viridiplantae</taxon>
        <taxon>Streptophyta</taxon>
        <taxon>Embryophyta</taxon>
        <taxon>Tracheophyta</taxon>
        <taxon>Spermatophyta</taxon>
        <taxon>Magnoliopsida</taxon>
        <taxon>eudicotyledons</taxon>
        <taxon>Gunneridae</taxon>
        <taxon>Pentapetalae</taxon>
        <taxon>asterids</taxon>
        <taxon>lamiids</taxon>
        <taxon>Lamiales</taxon>
        <taxon>Orobanchaceae</taxon>
        <taxon>Orobanchaceae incertae sedis</taxon>
        <taxon>Phtheirospermum</taxon>
    </lineage>
</organism>
<reference evidence="5" key="1">
    <citation type="submission" date="2020-07" db="EMBL/GenBank/DDBJ databases">
        <title>Ethylene signaling mediates host invasion by parasitic plants.</title>
        <authorList>
            <person name="Yoshida S."/>
        </authorList>
    </citation>
    <scope>NUCLEOTIDE SEQUENCE</scope>
    <source>
        <strain evidence="5">Okayama</strain>
    </source>
</reference>
<dbReference type="PANTHER" id="PTHR35138:SF1">
    <property type="entry name" value="MYB-LIKE DOMAIN-CONTAINING PROTEIN"/>
    <property type="match status" value="1"/>
</dbReference>
<dbReference type="InterPro" id="IPR007378">
    <property type="entry name" value="Tic22-like"/>
</dbReference>
<evidence type="ECO:0000313" key="5">
    <source>
        <dbReference type="EMBL" id="GFP91345.1"/>
    </source>
</evidence>
<proteinExistence type="predicted"/>
<comment type="subcellular location">
    <subcellularLocation>
        <location evidence="1">Plastid</location>
        <location evidence="1">Chloroplast</location>
    </subcellularLocation>
</comment>
<evidence type="ECO:0000256" key="2">
    <source>
        <dbReference type="ARBA" id="ARBA00022528"/>
    </source>
</evidence>
<dbReference type="AlphaFoldDB" id="A0A830C7S4"/>
<name>A0A830C7S4_9LAMI</name>
<dbReference type="GO" id="GO:0015031">
    <property type="term" value="P:protein transport"/>
    <property type="evidence" value="ECO:0007669"/>
    <property type="project" value="InterPro"/>
</dbReference>
<keyword evidence="2" id="KW-0150">Chloroplast</keyword>
<dbReference type="EMBL" id="BMAC01000241">
    <property type="protein sequence ID" value="GFP91345.1"/>
    <property type="molecule type" value="Genomic_DNA"/>
</dbReference>